<dbReference type="InterPro" id="IPR050267">
    <property type="entry name" value="Anti-sigma-factor_SerPK"/>
</dbReference>
<name>A0ABV8HNW2_9ACTN</name>
<dbReference type="InterPro" id="IPR036890">
    <property type="entry name" value="HATPase_C_sf"/>
</dbReference>
<dbReference type="GO" id="GO:0005524">
    <property type="term" value="F:ATP binding"/>
    <property type="evidence" value="ECO:0007669"/>
    <property type="project" value="UniProtKB-KW"/>
</dbReference>
<comment type="caution">
    <text evidence="4">The sequence shown here is derived from an EMBL/GenBank/DDBJ whole genome shotgun (WGS) entry which is preliminary data.</text>
</comment>
<evidence type="ECO:0000259" key="3">
    <source>
        <dbReference type="Pfam" id="PF13581"/>
    </source>
</evidence>
<feature type="region of interest" description="Disordered" evidence="2">
    <location>
        <begin position="89"/>
        <end position="120"/>
    </location>
</feature>
<gene>
    <name evidence="4" type="ORF">ACFO3J_19700</name>
</gene>
<proteinExistence type="predicted"/>
<accession>A0ABV8HNW2</accession>
<keyword evidence="4" id="KW-0067">ATP-binding</keyword>
<dbReference type="Gene3D" id="3.30.565.10">
    <property type="entry name" value="Histidine kinase-like ATPase, C-terminal domain"/>
    <property type="match status" value="1"/>
</dbReference>
<evidence type="ECO:0000256" key="1">
    <source>
        <dbReference type="ARBA" id="ARBA00022527"/>
    </source>
</evidence>
<dbReference type="PANTHER" id="PTHR35526">
    <property type="entry name" value="ANTI-SIGMA-F FACTOR RSBW-RELATED"/>
    <property type="match status" value="1"/>
</dbReference>
<sequence>MPDITSDAKPPPFGFQVPPLLAAVSDARRQVMTVVRGWDVPLSEDALGDLELLSTELITNAVRYTQAPCSVVVRWTGVRVRVEVTDVDPVRPQPRHGSLEAEGGRGLLLVNPWPPHGEAP</sequence>
<feature type="domain" description="Histidine kinase/HSP90-like ATPase" evidence="3">
    <location>
        <begin position="18"/>
        <end position="111"/>
    </location>
</feature>
<dbReference type="InterPro" id="IPR003594">
    <property type="entry name" value="HATPase_dom"/>
</dbReference>
<evidence type="ECO:0000313" key="4">
    <source>
        <dbReference type="EMBL" id="MFC4033690.1"/>
    </source>
</evidence>
<dbReference type="Pfam" id="PF13581">
    <property type="entry name" value="HATPase_c_2"/>
    <property type="match status" value="1"/>
</dbReference>
<keyword evidence="4" id="KW-0547">Nucleotide-binding</keyword>
<keyword evidence="5" id="KW-1185">Reference proteome</keyword>
<protein>
    <submittedName>
        <fullName evidence="4">ATP-binding protein</fullName>
    </submittedName>
</protein>
<dbReference type="CDD" id="cd16936">
    <property type="entry name" value="HATPase_RsbW-like"/>
    <property type="match status" value="1"/>
</dbReference>
<keyword evidence="1" id="KW-0723">Serine/threonine-protein kinase</keyword>
<organism evidence="4 5">
    <name type="scientific">Streptomyces polygonati</name>
    <dbReference type="NCBI Taxonomy" id="1617087"/>
    <lineage>
        <taxon>Bacteria</taxon>
        <taxon>Bacillati</taxon>
        <taxon>Actinomycetota</taxon>
        <taxon>Actinomycetes</taxon>
        <taxon>Kitasatosporales</taxon>
        <taxon>Streptomycetaceae</taxon>
        <taxon>Streptomyces</taxon>
    </lineage>
</organism>
<dbReference type="RefSeq" id="WP_386430770.1">
    <property type="nucleotide sequence ID" value="NZ_JBHSBB010000013.1"/>
</dbReference>
<keyword evidence="1" id="KW-0418">Kinase</keyword>
<reference evidence="5" key="1">
    <citation type="journal article" date="2019" name="Int. J. Syst. Evol. Microbiol.">
        <title>The Global Catalogue of Microorganisms (GCM) 10K type strain sequencing project: providing services to taxonomists for standard genome sequencing and annotation.</title>
        <authorList>
            <consortium name="The Broad Institute Genomics Platform"/>
            <consortium name="The Broad Institute Genome Sequencing Center for Infectious Disease"/>
            <person name="Wu L."/>
            <person name="Ma J."/>
        </authorList>
    </citation>
    <scope>NUCLEOTIDE SEQUENCE [LARGE SCALE GENOMIC DNA]</scope>
    <source>
        <strain evidence="5">CGMCC 4.7237</strain>
    </source>
</reference>
<dbReference type="SUPFAM" id="SSF55874">
    <property type="entry name" value="ATPase domain of HSP90 chaperone/DNA topoisomerase II/histidine kinase"/>
    <property type="match status" value="1"/>
</dbReference>
<dbReference type="PANTHER" id="PTHR35526:SF3">
    <property type="entry name" value="ANTI-SIGMA-F FACTOR RSBW"/>
    <property type="match status" value="1"/>
</dbReference>
<keyword evidence="1" id="KW-0808">Transferase</keyword>
<evidence type="ECO:0000256" key="2">
    <source>
        <dbReference type="SAM" id="MobiDB-lite"/>
    </source>
</evidence>
<evidence type="ECO:0000313" key="5">
    <source>
        <dbReference type="Proteomes" id="UP001595765"/>
    </source>
</evidence>
<dbReference type="EMBL" id="JBHSBB010000013">
    <property type="protein sequence ID" value="MFC4033690.1"/>
    <property type="molecule type" value="Genomic_DNA"/>
</dbReference>
<dbReference type="Proteomes" id="UP001595765">
    <property type="component" value="Unassembled WGS sequence"/>
</dbReference>